<keyword evidence="2" id="KW-1185">Reference proteome</keyword>
<evidence type="ECO:0000313" key="1">
    <source>
        <dbReference type="EMBL" id="KAL1549516.1"/>
    </source>
</evidence>
<accession>A0ABD1GZD3</accession>
<dbReference type="AlphaFoldDB" id="A0ABD1GZD3"/>
<proteinExistence type="predicted"/>
<organism evidence="1 2">
    <name type="scientific">Salvia divinorum</name>
    <name type="common">Maria pastora</name>
    <name type="synonym">Diviner's sage</name>
    <dbReference type="NCBI Taxonomy" id="28513"/>
    <lineage>
        <taxon>Eukaryota</taxon>
        <taxon>Viridiplantae</taxon>
        <taxon>Streptophyta</taxon>
        <taxon>Embryophyta</taxon>
        <taxon>Tracheophyta</taxon>
        <taxon>Spermatophyta</taxon>
        <taxon>Magnoliopsida</taxon>
        <taxon>eudicotyledons</taxon>
        <taxon>Gunneridae</taxon>
        <taxon>Pentapetalae</taxon>
        <taxon>asterids</taxon>
        <taxon>lamiids</taxon>
        <taxon>Lamiales</taxon>
        <taxon>Lamiaceae</taxon>
        <taxon>Nepetoideae</taxon>
        <taxon>Mentheae</taxon>
        <taxon>Salviinae</taxon>
        <taxon>Salvia</taxon>
        <taxon>Salvia subgen. Calosphace</taxon>
    </lineage>
</organism>
<dbReference type="Proteomes" id="UP001567538">
    <property type="component" value="Unassembled WGS sequence"/>
</dbReference>
<reference evidence="1 2" key="1">
    <citation type="submission" date="2024-06" db="EMBL/GenBank/DDBJ databases">
        <title>A chromosome level genome sequence of Diviner's sage (Salvia divinorum).</title>
        <authorList>
            <person name="Ford S.A."/>
            <person name="Ro D.-K."/>
            <person name="Ness R.W."/>
            <person name="Phillips M.A."/>
        </authorList>
    </citation>
    <scope>NUCLEOTIDE SEQUENCE [LARGE SCALE GENOMIC DNA]</scope>
    <source>
        <strain evidence="1">SAF-2024a</strain>
        <tissue evidence="1">Leaf</tissue>
    </source>
</reference>
<gene>
    <name evidence="1" type="ORF">AAHA92_17614</name>
</gene>
<evidence type="ECO:0000313" key="2">
    <source>
        <dbReference type="Proteomes" id="UP001567538"/>
    </source>
</evidence>
<name>A0ABD1GZD3_SALDI</name>
<sequence length="88" mass="10502">MFDDDGARWPGHEDDEYRRFMVYTTGLGEFNFDLNFTTSSYRLDDMESSLASQPRKKMFLIYRESAELVSLGCCKFFSDEYDNKPRFY</sequence>
<protein>
    <submittedName>
        <fullName evidence="1">Uncharacterized protein</fullName>
    </submittedName>
</protein>
<comment type="caution">
    <text evidence="1">The sequence shown here is derived from an EMBL/GenBank/DDBJ whole genome shotgun (WGS) entry which is preliminary data.</text>
</comment>
<dbReference type="EMBL" id="JBEAFC010000007">
    <property type="protein sequence ID" value="KAL1549516.1"/>
    <property type="molecule type" value="Genomic_DNA"/>
</dbReference>